<reference evidence="10 11" key="1">
    <citation type="submission" date="2020-08" db="EMBL/GenBank/DDBJ databases">
        <title>Sequencing the genomes of 1000 actinobacteria strains.</title>
        <authorList>
            <person name="Klenk H.-P."/>
        </authorList>
    </citation>
    <scope>NUCLEOTIDE SEQUENCE [LARGE SCALE GENOMIC DNA]</scope>
    <source>
        <strain evidence="10 11">DSM 44320</strain>
    </source>
</reference>
<dbReference type="EMBL" id="JACIBV010000001">
    <property type="protein sequence ID" value="MBB3731520.1"/>
    <property type="molecule type" value="Genomic_DNA"/>
</dbReference>
<protein>
    <submittedName>
        <fullName evidence="10">DNA-binding response OmpR family regulator</fullName>
    </submittedName>
</protein>
<evidence type="ECO:0000256" key="1">
    <source>
        <dbReference type="ARBA" id="ARBA00022553"/>
    </source>
</evidence>
<feature type="domain" description="OmpR/PhoB-type" evidence="9">
    <location>
        <begin position="125"/>
        <end position="224"/>
    </location>
</feature>
<dbReference type="PANTHER" id="PTHR48111">
    <property type="entry name" value="REGULATOR OF RPOS"/>
    <property type="match status" value="1"/>
</dbReference>
<name>A0A7W5VGG4_9ACTN</name>
<dbReference type="GeneID" id="95393608"/>
<dbReference type="GO" id="GO:0032993">
    <property type="term" value="C:protein-DNA complex"/>
    <property type="evidence" value="ECO:0007669"/>
    <property type="project" value="TreeGrafter"/>
</dbReference>
<proteinExistence type="predicted"/>
<dbReference type="GO" id="GO:0000976">
    <property type="term" value="F:transcription cis-regulatory region binding"/>
    <property type="evidence" value="ECO:0007669"/>
    <property type="project" value="TreeGrafter"/>
</dbReference>
<dbReference type="InterPro" id="IPR001789">
    <property type="entry name" value="Sig_transdc_resp-reg_receiver"/>
</dbReference>
<dbReference type="Proteomes" id="UP000579945">
    <property type="component" value="Unassembled WGS sequence"/>
</dbReference>
<keyword evidence="3" id="KW-0805">Transcription regulation</keyword>
<organism evidence="10 11">
    <name type="scientific">Nonomuraea dietziae</name>
    <dbReference type="NCBI Taxonomy" id="65515"/>
    <lineage>
        <taxon>Bacteria</taxon>
        <taxon>Bacillati</taxon>
        <taxon>Actinomycetota</taxon>
        <taxon>Actinomycetes</taxon>
        <taxon>Streptosporangiales</taxon>
        <taxon>Streptosporangiaceae</taxon>
        <taxon>Nonomuraea</taxon>
    </lineage>
</organism>
<dbReference type="Pfam" id="PF00486">
    <property type="entry name" value="Trans_reg_C"/>
    <property type="match status" value="1"/>
</dbReference>
<gene>
    <name evidence="10" type="ORF">FHR33_007380</name>
</gene>
<feature type="modified residue" description="4-aspartylphosphate" evidence="6">
    <location>
        <position position="52"/>
    </location>
</feature>
<dbReference type="SUPFAM" id="SSF52172">
    <property type="entry name" value="CheY-like"/>
    <property type="match status" value="1"/>
</dbReference>
<dbReference type="Pfam" id="PF00072">
    <property type="entry name" value="Response_reg"/>
    <property type="match status" value="1"/>
</dbReference>
<dbReference type="InterPro" id="IPR011006">
    <property type="entry name" value="CheY-like_superfamily"/>
</dbReference>
<sequence>MADILLIEDDVTIRTALSRGLRELGHAVSSSPTALDGLRLAVQDRPDLIVLDLGLPDLDGVDLLRMLRAVSKVPVIVATARDGDAEMVPVLDAGADDYVVKPYSSAQLDARIRAVLRRGGQVRERQELAVGALVLDAKARTAALGGVTLDLTPREFDVLHYLAERPGEVVTKRELLTEVWQVPYGGADKTVDVHLSWLRRKLGESAASPRYLHTVRGVGVKLVDPS</sequence>
<dbReference type="SMART" id="SM00448">
    <property type="entry name" value="REC"/>
    <property type="match status" value="1"/>
</dbReference>
<dbReference type="GO" id="GO:0006355">
    <property type="term" value="P:regulation of DNA-templated transcription"/>
    <property type="evidence" value="ECO:0007669"/>
    <property type="project" value="InterPro"/>
</dbReference>
<comment type="caution">
    <text evidence="10">The sequence shown here is derived from an EMBL/GenBank/DDBJ whole genome shotgun (WGS) entry which is preliminary data.</text>
</comment>
<dbReference type="PROSITE" id="PS51755">
    <property type="entry name" value="OMPR_PHOB"/>
    <property type="match status" value="1"/>
</dbReference>
<feature type="domain" description="Response regulatory" evidence="8">
    <location>
        <begin position="3"/>
        <end position="116"/>
    </location>
</feature>
<dbReference type="AlphaFoldDB" id="A0A7W5VGG4"/>
<dbReference type="Gene3D" id="6.10.250.690">
    <property type="match status" value="1"/>
</dbReference>
<dbReference type="GO" id="GO:0000156">
    <property type="term" value="F:phosphorelay response regulator activity"/>
    <property type="evidence" value="ECO:0007669"/>
    <property type="project" value="TreeGrafter"/>
</dbReference>
<evidence type="ECO:0000256" key="6">
    <source>
        <dbReference type="PROSITE-ProRule" id="PRU00169"/>
    </source>
</evidence>
<evidence type="ECO:0000256" key="2">
    <source>
        <dbReference type="ARBA" id="ARBA00023012"/>
    </source>
</evidence>
<dbReference type="PROSITE" id="PS50110">
    <property type="entry name" value="RESPONSE_REGULATORY"/>
    <property type="match status" value="1"/>
</dbReference>
<dbReference type="InterPro" id="IPR001867">
    <property type="entry name" value="OmpR/PhoB-type_DNA-bd"/>
</dbReference>
<dbReference type="SMART" id="SM00862">
    <property type="entry name" value="Trans_reg_C"/>
    <property type="match status" value="1"/>
</dbReference>
<accession>A0A7W5VGG4</accession>
<keyword evidence="2" id="KW-0902">Two-component regulatory system</keyword>
<evidence type="ECO:0000313" key="10">
    <source>
        <dbReference type="EMBL" id="MBB3731520.1"/>
    </source>
</evidence>
<evidence type="ECO:0000259" key="9">
    <source>
        <dbReference type="PROSITE" id="PS51755"/>
    </source>
</evidence>
<evidence type="ECO:0000256" key="5">
    <source>
        <dbReference type="ARBA" id="ARBA00023163"/>
    </source>
</evidence>
<dbReference type="InterPro" id="IPR036388">
    <property type="entry name" value="WH-like_DNA-bd_sf"/>
</dbReference>
<dbReference type="FunFam" id="1.10.10.10:FF:000018">
    <property type="entry name" value="DNA-binding response regulator ResD"/>
    <property type="match status" value="1"/>
</dbReference>
<dbReference type="PANTHER" id="PTHR48111:SF4">
    <property type="entry name" value="DNA-BINDING DUAL TRANSCRIPTIONAL REGULATOR OMPR"/>
    <property type="match status" value="1"/>
</dbReference>
<keyword evidence="11" id="KW-1185">Reference proteome</keyword>
<keyword evidence="5" id="KW-0804">Transcription</keyword>
<feature type="DNA-binding region" description="OmpR/PhoB-type" evidence="7">
    <location>
        <begin position="125"/>
        <end position="224"/>
    </location>
</feature>
<dbReference type="Gene3D" id="3.40.50.2300">
    <property type="match status" value="1"/>
</dbReference>
<keyword evidence="4 7" id="KW-0238">DNA-binding</keyword>
<evidence type="ECO:0000256" key="7">
    <source>
        <dbReference type="PROSITE-ProRule" id="PRU01091"/>
    </source>
</evidence>
<dbReference type="Gene3D" id="1.10.10.10">
    <property type="entry name" value="Winged helix-like DNA-binding domain superfamily/Winged helix DNA-binding domain"/>
    <property type="match status" value="1"/>
</dbReference>
<evidence type="ECO:0000256" key="3">
    <source>
        <dbReference type="ARBA" id="ARBA00023015"/>
    </source>
</evidence>
<evidence type="ECO:0000313" key="11">
    <source>
        <dbReference type="Proteomes" id="UP000579945"/>
    </source>
</evidence>
<dbReference type="CDD" id="cd00383">
    <property type="entry name" value="trans_reg_C"/>
    <property type="match status" value="1"/>
</dbReference>
<dbReference type="RefSeq" id="WP_183657641.1">
    <property type="nucleotide sequence ID" value="NZ_BAAAXX010000031.1"/>
</dbReference>
<keyword evidence="1 6" id="KW-0597">Phosphoprotein</keyword>
<evidence type="ECO:0000256" key="4">
    <source>
        <dbReference type="ARBA" id="ARBA00023125"/>
    </source>
</evidence>
<dbReference type="GO" id="GO:0005829">
    <property type="term" value="C:cytosol"/>
    <property type="evidence" value="ECO:0007669"/>
    <property type="project" value="TreeGrafter"/>
</dbReference>
<dbReference type="InterPro" id="IPR039420">
    <property type="entry name" value="WalR-like"/>
</dbReference>
<evidence type="ECO:0000259" key="8">
    <source>
        <dbReference type="PROSITE" id="PS50110"/>
    </source>
</evidence>